<dbReference type="EMBL" id="JAHRIQ010007692">
    <property type="protein sequence ID" value="MEQ2223445.1"/>
    <property type="molecule type" value="Genomic_DNA"/>
</dbReference>
<accession>A0ABV0STB3</accession>
<comment type="caution">
    <text evidence="1">The sequence shown here is derived from an EMBL/GenBank/DDBJ whole genome shotgun (WGS) entry which is preliminary data.</text>
</comment>
<gene>
    <name evidence="1" type="ORF">ILYODFUR_036793</name>
</gene>
<proteinExistence type="predicted"/>
<protein>
    <submittedName>
        <fullName evidence="1">Uncharacterized protein</fullName>
    </submittedName>
</protein>
<reference evidence="1 2" key="1">
    <citation type="submission" date="2021-06" db="EMBL/GenBank/DDBJ databases">
        <authorList>
            <person name="Palmer J.M."/>
        </authorList>
    </citation>
    <scope>NUCLEOTIDE SEQUENCE [LARGE SCALE GENOMIC DNA]</scope>
    <source>
        <strain evidence="2">if_2019</strain>
        <tissue evidence="1">Muscle</tissue>
    </source>
</reference>
<evidence type="ECO:0000313" key="1">
    <source>
        <dbReference type="EMBL" id="MEQ2223445.1"/>
    </source>
</evidence>
<name>A0ABV0STB3_9TELE</name>
<evidence type="ECO:0000313" key="2">
    <source>
        <dbReference type="Proteomes" id="UP001482620"/>
    </source>
</evidence>
<organism evidence="1 2">
    <name type="scientific">Ilyodon furcidens</name>
    <name type="common">goldbreast splitfin</name>
    <dbReference type="NCBI Taxonomy" id="33524"/>
    <lineage>
        <taxon>Eukaryota</taxon>
        <taxon>Metazoa</taxon>
        <taxon>Chordata</taxon>
        <taxon>Craniata</taxon>
        <taxon>Vertebrata</taxon>
        <taxon>Euteleostomi</taxon>
        <taxon>Actinopterygii</taxon>
        <taxon>Neopterygii</taxon>
        <taxon>Teleostei</taxon>
        <taxon>Neoteleostei</taxon>
        <taxon>Acanthomorphata</taxon>
        <taxon>Ovalentaria</taxon>
        <taxon>Atherinomorphae</taxon>
        <taxon>Cyprinodontiformes</taxon>
        <taxon>Goodeidae</taxon>
        <taxon>Ilyodon</taxon>
    </lineage>
</organism>
<sequence length="106" mass="11900">MSKNSRAVGRKVGNNSSGVVALMFMSSSLVRELRVPSQKTVLKHKTKQNNAHQHAEATICCAILQAFPQFYHGDGVFRLLLVFHHTSNMFLFSPLVYVDNNDLHLC</sequence>
<dbReference type="Proteomes" id="UP001482620">
    <property type="component" value="Unassembled WGS sequence"/>
</dbReference>
<keyword evidence="2" id="KW-1185">Reference proteome</keyword>